<reference evidence="1" key="2">
    <citation type="journal article" date="2021" name="PeerJ">
        <title>Extensive microbial diversity within the chicken gut microbiome revealed by metagenomics and culture.</title>
        <authorList>
            <person name="Gilroy R."/>
            <person name="Ravi A."/>
            <person name="Getino M."/>
            <person name="Pursley I."/>
            <person name="Horton D.L."/>
            <person name="Alikhan N.F."/>
            <person name="Baker D."/>
            <person name="Gharbi K."/>
            <person name="Hall N."/>
            <person name="Watson M."/>
            <person name="Adriaenssens E.M."/>
            <person name="Foster-Nyarko E."/>
            <person name="Jarju S."/>
            <person name="Secka A."/>
            <person name="Antonio M."/>
            <person name="Oren A."/>
            <person name="Chaudhuri R.R."/>
            <person name="La Ragione R."/>
            <person name="Hildebrand F."/>
            <person name="Pallen M.J."/>
        </authorList>
    </citation>
    <scope>NUCLEOTIDE SEQUENCE</scope>
    <source>
        <strain evidence="1">7463</strain>
    </source>
</reference>
<protein>
    <recommendedName>
        <fullName evidence="3">Urease accessory protein UreE</fullName>
    </recommendedName>
</protein>
<proteinExistence type="predicted"/>
<accession>A0A9D1IJP7</accession>
<dbReference type="Proteomes" id="UP000824083">
    <property type="component" value="Unassembled WGS sequence"/>
</dbReference>
<evidence type="ECO:0000313" key="1">
    <source>
        <dbReference type="EMBL" id="HIU37264.1"/>
    </source>
</evidence>
<gene>
    <name evidence="1" type="ORF">IAC56_03200</name>
</gene>
<reference evidence="1" key="1">
    <citation type="submission" date="2020-10" db="EMBL/GenBank/DDBJ databases">
        <authorList>
            <person name="Gilroy R."/>
        </authorList>
    </citation>
    <scope>NUCLEOTIDE SEQUENCE</scope>
    <source>
        <strain evidence="1">7463</strain>
    </source>
</reference>
<dbReference type="AlphaFoldDB" id="A0A9D1IJP7"/>
<evidence type="ECO:0000313" key="2">
    <source>
        <dbReference type="Proteomes" id="UP000824083"/>
    </source>
</evidence>
<dbReference type="EMBL" id="DVMY01000055">
    <property type="protein sequence ID" value="HIU37264.1"/>
    <property type="molecule type" value="Genomic_DNA"/>
</dbReference>
<sequence>MKITKILASEATPAKAILNRAQHIALTSAQRKNLPDAIELDGQSIEVSVADKRALSVGDVLLDESGHFYVIEAAPENILIIKGDEEFAAEAAVALLNRGIEVAQVEGGFAIAKDEQLQQLLTDAGLQFEEVQLPFDPIKVPKHHAGCCCGHHHHEHGEGCGCGKGHHHHNEDDDCCCGGHHEAGHAEGCGCDEGHHHHHDDGQCCCGGHHHDEDHGEGCACGGKHHHHGDGCGCGHHHDEGCGCETEHHHHSQQRHYHHEEKVK</sequence>
<comment type="caution">
    <text evidence="1">The sequence shown here is derived from an EMBL/GenBank/DDBJ whole genome shotgun (WGS) entry which is preliminary data.</text>
</comment>
<evidence type="ECO:0008006" key="3">
    <source>
        <dbReference type="Google" id="ProtNLM"/>
    </source>
</evidence>
<organism evidence="1 2">
    <name type="scientific">Candidatus Aphodousia faecigallinarum</name>
    <dbReference type="NCBI Taxonomy" id="2840677"/>
    <lineage>
        <taxon>Bacteria</taxon>
        <taxon>Pseudomonadati</taxon>
        <taxon>Pseudomonadota</taxon>
        <taxon>Betaproteobacteria</taxon>
        <taxon>Burkholderiales</taxon>
        <taxon>Sutterellaceae</taxon>
        <taxon>Sutterellaceae incertae sedis</taxon>
        <taxon>Candidatus Aphodousia</taxon>
    </lineage>
</organism>
<name>A0A9D1IJP7_9BURK</name>